<dbReference type="AlphaFoldDB" id="G9ZH44"/>
<protein>
    <recommendedName>
        <fullName evidence="3">Lipoprotein</fullName>
    </recommendedName>
</protein>
<dbReference type="PROSITE" id="PS51257">
    <property type="entry name" value="PROKAR_LIPOPROTEIN"/>
    <property type="match status" value="1"/>
</dbReference>
<dbReference type="STRING" id="797473.HMPREF9080_02101"/>
<sequence>MKRSITLFLLLPIVLCGCELLTDMMVGYTPPKRFVEPENGERARIRISASNSTEITLSHCEPNSTGMIIGKTLDNQPDYKNRDLGIPDPDGIKARPGFTYAEFYVRAGKKTFLSARNYACSIAFVPEKDHDYEFVVDADSAFTGTTERCAMESGEIIDGKVGFLQAGEGAPCPGDR</sequence>
<evidence type="ECO:0000313" key="1">
    <source>
        <dbReference type="EMBL" id="EHM52796.1"/>
    </source>
</evidence>
<dbReference type="HOGENOM" id="CLU_1472665_0_0_6"/>
<reference evidence="1 2" key="1">
    <citation type="submission" date="2011-08" db="EMBL/GenBank/DDBJ databases">
        <authorList>
            <person name="Weinstock G."/>
            <person name="Sodergren E."/>
            <person name="Clifton S."/>
            <person name="Fulton L."/>
            <person name="Fulton B."/>
            <person name="Courtney L."/>
            <person name="Fronick C."/>
            <person name="Harrison M."/>
            <person name="Strong C."/>
            <person name="Farmer C."/>
            <person name="Delahaunty K."/>
            <person name="Markovic C."/>
            <person name="Hall O."/>
            <person name="Minx P."/>
            <person name="Tomlinson C."/>
            <person name="Mitreva M."/>
            <person name="Hou S."/>
            <person name="Chen J."/>
            <person name="Wollam A."/>
            <person name="Pepin K.H."/>
            <person name="Johnson M."/>
            <person name="Bhonagiri V."/>
            <person name="Zhang X."/>
            <person name="Suruliraj S."/>
            <person name="Warren W."/>
            <person name="Chinwalla A."/>
            <person name="Mardis E.R."/>
            <person name="Wilson R.K."/>
        </authorList>
    </citation>
    <scope>NUCLEOTIDE SEQUENCE [LARGE SCALE GENOMIC DNA]</scope>
    <source>
        <strain evidence="1 2">F0432</strain>
    </source>
</reference>
<accession>G9ZH44</accession>
<proteinExistence type="predicted"/>
<evidence type="ECO:0008006" key="3">
    <source>
        <dbReference type="Google" id="ProtNLM"/>
    </source>
</evidence>
<dbReference type="EMBL" id="AGCM01000121">
    <property type="protein sequence ID" value="EHM52796.1"/>
    <property type="molecule type" value="Genomic_DNA"/>
</dbReference>
<dbReference type="RefSeq" id="WP_006986097.1">
    <property type="nucleotide sequence ID" value="NZ_JH417944.1"/>
</dbReference>
<organism evidence="1 2">
    <name type="scientific">Cardiobacterium valvarum F0432</name>
    <dbReference type="NCBI Taxonomy" id="797473"/>
    <lineage>
        <taxon>Bacteria</taxon>
        <taxon>Pseudomonadati</taxon>
        <taxon>Pseudomonadota</taxon>
        <taxon>Gammaproteobacteria</taxon>
        <taxon>Cardiobacteriales</taxon>
        <taxon>Cardiobacteriaceae</taxon>
        <taxon>Cardiobacterium</taxon>
    </lineage>
</organism>
<name>G9ZH44_9GAMM</name>
<comment type="caution">
    <text evidence="1">The sequence shown here is derived from an EMBL/GenBank/DDBJ whole genome shotgun (WGS) entry which is preliminary data.</text>
</comment>
<evidence type="ECO:0000313" key="2">
    <source>
        <dbReference type="Proteomes" id="UP000004750"/>
    </source>
</evidence>
<dbReference type="Proteomes" id="UP000004750">
    <property type="component" value="Unassembled WGS sequence"/>
</dbReference>
<gene>
    <name evidence="1" type="ORF">HMPREF9080_02101</name>
</gene>